<dbReference type="PROSITE" id="PS50005">
    <property type="entry name" value="TPR"/>
    <property type="match status" value="1"/>
</dbReference>
<keyword evidence="1" id="KW-0802">TPR repeat</keyword>
<proteinExistence type="predicted"/>
<keyword evidence="3" id="KW-1185">Reference proteome</keyword>
<dbReference type="AlphaFoldDB" id="A0A8J2TU95"/>
<evidence type="ECO:0000256" key="1">
    <source>
        <dbReference type="PROSITE-ProRule" id="PRU00339"/>
    </source>
</evidence>
<dbReference type="InterPro" id="IPR019734">
    <property type="entry name" value="TPR_rpt"/>
</dbReference>
<dbReference type="RefSeq" id="WP_188606863.1">
    <property type="nucleotide sequence ID" value="NZ_BMIC01000007.1"/>
</dbReference>
<accession>A0A8J2TU95</accession>
<dbReference type="SMART" id="SM00028">
    <property type="entry name" value="TPR"/>
    <property type="match status" value="2"/>
</dbReference>
<evidence type="ECO:0000313" key="2">
    <source>
        <dbReference type="EMBL" id="GFZ93056.1"/>
    </source>
</evidence>
<dbReference type="InterPro" id="IPR036249">
    <property type="entry name" value="Thioredoxin-like_sf"/>
</dbReference>
<dbReference type="SUPFAM" id="SSF52833">
    <property type="entry name" value="Thioredoxin-like"/>
    <property type="match status" value="1"/>
</dbReference>
<dbReference type="InterPro" id="IPR011990">
    <property type="entry name" value="TPR-like_helical_dom_sf"/>
</dbReference>
<feature type="repeat" description="TPR" evidence="1">
    <location>
        <begin position="250"/>
        <end position="283"/>
    </location>
</feature>
<dbReference type="EMBL" id="BMIC01000007">
    <property type="protein sequence ID" value="GFZ93056.1"/>
    <property type="molecule type" value="Genomic_DNA"/>
</dbReference>
<evidence type="ECO:0008006" key="4">
    <source>
        <dbReference type="Google" id="ProtNLM"/>
    </source>
</evidence>
<comment type="caution">
    <text evidence="2">The sequence shown here is derived from an EMBL/GenBank/DDBJ whole genome shotgun (WGS) entry which is preliminary data.</text>
</comment>
<dbReference type="CDD" id="cd02947">
    <property type="entry name" value="TRX_family"/>
    <property type="match status" value="1"/>
</dbReference>
<dbReference type="Pfam" id="PF13181">
    <property type="entry name" value="TPR_8"/>
    <property type="match status" value="1"/>
</dbReference>
<reference evidence="2 3" key="1">
    <citation type="journal article" date="2014" name="Int. J. Syst. Evol. Microbiol.">
        <title>Complete genome sequence of Corynebacterium casei LMG S-19264T (=DSM 44701T), isolated from a smear-ripened cheese.</title>
        <authorList>
            <consortium name="US DOE Joint Genome Institute (JGI-PGF)"/>
            <person name="Walter F."/>
            <person name="Albersmeier A."/>
            <person name="Kalinowski J."/>
            <person name="Ruckert C."/>
        </authorList>
    </citation>
    <scope>NUCLEOTIDE SEQUENCE [LARGE SCALE GENOMIC DNA]</scope>
    <source>
        <strain evidence="2 3">CGMCC 1.15295</strain>
    </source>
</reference>
<name>A0A8J2TU95_9FLAO</name>
<sequence>MKTLIITCFFVFFALNISQSQTLNKEIDSETDAPYLLGKIDKNGLTSNNYNVWFSSNYEDYQLDETTIKKIASYIKDYQITLFLGTWCGDSKREVPRFYKILEACNFPEDQLTVVALSSQPDMYKQSPQHEEEGLNIHRVPTFIFYKNRKEVNRIVERPVETLEKDILNIVSTNNYESSYQIVTKVNLILKNDGLNGLKAATTQLAKTYKPKVTSMYELNTYGRILYSKNRVEEAIEVFKLNVELFPEIPNTHMSLANTLGVSGEKNEAITVLEKAIKLFPDNKDLVENLHVIKTN</sequence>
<dbReference type="Pfam" id="PF14595">
    <property type="entry name" value="Thioredoxin_9"/>
    <property type="match status" value="1"/>
</dbReference>
<gene>
    <name evidence="2" type="ORF">GCM10011531_26350</name>
</gene>
<evidence type="ECO:0000313" key="3">
    <source>
        <dbReference type="Proteomes" id="UP000598120"/>
    </source>
</evidence>
<protein>
    <recommendedName>
        <fullName evidence="4">Tetratricopeptide repeat protein</fullName>
    </recommendedName>
</protein>
<dbReference type="Proteomes" id="UP000598120">
    <property type="component" value="Unassembled WGS sequence"/>
</dbReference>
<dbReference type="Gene3D" id="3.40.30.10">
    <property type="entry name" value="Glutaredoxin"/>
    <property type="match status" value="1"/>
</dbReference>
<organism evidence="2 3">
    <name type="scientific">Aquaticitalea lipolytica</name>
    <dbReference type="NCBI Taxonomy" id="1247562"/>
    <lineage>
        <taxon>Bacteria</taxon>
        <taxon>Pseudomonadati</taxon>
        <taxon>Bacteroidota</taxon>
        <taxon>Flavobacteriia</taxon>
        <taxon>Flavobacteriales</taxon>
        <taxon>Flavobacteriaceae</taxon>
        <taxon>Aquaticitalea</taxon>
    </lineage>
</organism>
<dbReference type="Gene3D" id="1.25.40.10">
    <property type="entry name" value="Tetratricopeptide repeat domain"/>
    <property type="match status" value="1"/>
</dbReference>
<dbReference type="SUPFAM" id="SSF48452">
    <property type="entry name" value="TPR-like"/>
    <property type="match status" value="1"/>
</dbReference>